<name>A0A832A393_9BACT</name>
<gene>
    <name evidence="2" type="ORF">ENS06_01305</name>
</gene>
<dbReference type="SUPFAM" id="SSF100950">
    <property type="entry name" value="NagB/RpiA/CoA transferase-like"/>
    <property type="match status" value="1"/>
</dbReference>
<dbReference type="InterPro" id="IPR003741">
    <property type="entry name" value="LUD_dom"/>
</dbReference>
<dbReference type="InterPro" id="IPR037171">
    <property type="entry name" value="NagB/RpiA_transferase-like"/>
</dbReference>
<dbReference type="PANTHER" id="PTHR43682">
    <property type="entry name" value="LACTATE UTILIZATION PROTEIN C"/>
    <property type="match status" value="1"/>
</dbReference>
<reference evidence="2" key="1">
    <citation type="journal article" date="2020" name="mSystems">
        <title>Genome- and Community-Level Interaction Insights into Carbon Utilization and Element Cycling Functions of Hydrothermarchaeota in Hydrothermal Sediment.</title>
        <authorList>
            <person name="Zhou Z."/>
            <person name="Liu Y."/>
            <person name="Xu W."/>
            <person name="Pan J."/>
            <person name="Luo Z.H."/>
            <person name="Li M."/>
        </authorList>
    </citation>
    <scope>NUCLEOTIDE SEQUENCE [LARGE SCALE GENOMIC DNA]</scope>
    <source>
        <strain evidence="2">SpSt-456</strain>
    </source>
</reference>
<protein>
    <submittedName>
        <fullName evidence="2">Lactate utilization protein</fullName>
    </submittedName>
</protein>
<evidence type="ECO:0000259" key="1">
    <source>
        <dbReference type="Pfam" id="PF02589"/>
    </source>
</evidence>
<feature type="domain" description="LUD" evidence="1">
    <location>
        <begin position="9"/>
        <end position="180"/>
    </location>
</feature>
<dbReference type="InterPro" id="IPR024185">
    <property type="entry name" value="FTHF_cligase-like_sf"/>
</dbReference>
<dbReference type="AlphaFoldDB" id="A0A832A393"/>
<accession>A0A832A393</accession>
<evidence type="ECO:0000313" key="2">
    <source>
        <dbReference type="EMBL" id="HFK95944.1"/>
    </source>
</evidence>
<dbReference type="Gene3D" id="3.40.50.10420">
    <property type="entry name" value="NagB/RpiA/CoA transferase-like"/>
    <property type="match status" value="1"/>
</dbReference>
<sequence length="185" mass="20191">MTDLDLVALMTEKARSVQTVVERCPDWAAVVRYTVELTAAQGGPTVAPWGLPEEVRDMLARGASEKGLRLLDPPFRAHLEEIHTAITPADWGIAETGTVVLDSTAEDCRIATMLSETHVVVLPEARLRLSSFDVADAVKAWHREPPRYVAFISGASRTADIERVLTIGVHGPQHLHLLILQEGAS</sequence>
<comment type="caution">
    <text evidence="2">The sequence shown here is derived from an EMBL/GenBank/DDBJ whole genome shotgun (WGS) entry which is preliminary data.</text>
</comment>
<dbReference type="EMBL" id="DSTK01000005">
    <property type="protein sequence ID" value="HFK95944.1"/>
    <property type="molecule type" value="Genomic_DNA"/>
</dbReference>
<dbReference type="Pfam" id="PF02589">
    <property type="entry name" value="LUD_dom"/>
    <property type="match status" value="1"/>
</dbReference>
<dbReference type="PANTHER" id="PTHR43682:SF1">
    <property type="entry name" value="LACTATE UTILIZATION PROTEIN C"/>
    <property type="match status" value="1"/>
</dbReference>
<proteinExistence type="predicted"/>
<organism evidence="2">
    <name type="scientific">Desulfacinum infernum</name>
    <dbReference type="NCBI Taxonomy" id="35837"/>
    <lineage>
        <taxon>Bacteria</taxon>
        <taxon>Pseudomonadati</taxon>
        <taxon>Thermodesulfobacteriota</taxon>
        <taxon>Syntrophobacteria</taxon>
        <taxon>Syntrophobacterales</taxon>
        <taxon>Syntrophobacteraceae</taxon>
        <taxon>Desulfacinum</taxon>
    </lineage>
</organism>